<dbReference type="AlphaFoldDB" id="A0A5B7JBA3"/>
<comment type="caution">
    <text evidence="2">The sequence shown here is derived from an EMBL/GenBank/DDBJ whole genome shotgun (WGS) entry which is preliminary data.</text>
</comment>
<name>A0A5B7JBA3_PORTR</name>
<evidence type="ECO:0000313" key="2">
    <source>
        <dbReference type="EMBL" id="MPC94040.1"/>
    </source>
</evidence>
<keyword evidence="3" id="KW-1185">Reference proteome</keyword>
<sequence length="102" mass="10784">MPGAADGISYAAPQLIFSAHCVLTRCASVPVSLLELFKCSLSWFLPVFMVEDLNGQHARPEQPAAARESGLLTDVAASTPGSSGSQSSSKPFRRVCSRPDCT</sequence>
<accession>A0A5B7JBA3</accession>
<protein>
    <submittedName>
        <fullName evidence="2">Uncharacterized protein</fullName>
    </submittedName>
</protein>
<gene>
    <name evidence="2" type="ORF">E2C01_089191</name>
</gene>
<reference evidence="2 3" key="1">
    <citation type="submission" date="2019-05" db="EMBL/GenBank/DDBJ databases">
        <title>Another draft genome of Portunus trituberculatus and its Hox gene families provides insights of decapod evolution.</title>
        <authorList>
            <person name="Jeong J.-H."/>
            <person name="Song I."/>
            <person name="Kim S."/>
            <person name="Choi T."/>
            <person name="Kim D."/>
            <person name="Ryu S."/>
            <person name="Kim W."/>
        </authorList>
    </citation>
    <scope>NUCLEOTIDE SEQUENCE [LARGE SCALE GENOMIC DNA]</scope>
    <source>
        <tissue evidence="2">Muscle</tissue>
    </source>
</reference>
<evidence type="ECO:0000313" key="3">
    <source>
        <dbReference type="Proteomes" id="UP000324222"/>
    </source>
</evidence>
<dbReference type="Proteomes" id="UP000324222">
    <property type="component" value="Unassembled WGS sequence"/>
</dbReference>
<organism evidence="2 3">
    <name type="scientific">Portunus trituberculatus</name>
    <name type="common">Swimming crab</name>
    <name type="synonym">Neptunus trituberculatus</name>
    <dbReference type="NCBI Taxonomy" id="210409"/>
    <lineage>
        <taxon>Eukaryota</taxon>
        <taxon>Metazoa</taxon>
        <taxon>Ecdysozoa</taxon>
        <taxon>Arthropoda</taxon>
        <taxon>Crustacea</taxon>
        <taxon>Multicrustacea</taxon>
        <taxon>Malacostraca</taxon>
        <taxon>Eumalacostraca</taxon>
        <taxon>Eucarida</taxon>
        <taxon>Decapoda</taxon>
        <taxon>Pleocyemata</taxon>
        <taxon>Brachyura</taxon>
        <taxon>Eubrachyura</taxon>
        <taxon>Portunoidea</taxon>
        <taxon>Portunidae</taxon>
        <taxon>Portuninae</taxon>
        <taxon>Portunus</taxon>
    </lineage>
</organism>
<proteinExistence type="predicted"/>
<evidence type="ECO:0000256" key="1">
    <source>
        <dbReference type="SAM" id="MobiDB-lite"/>
    </source>
</evidence>
<dbReference type="EMBL" id="VSRR010097057">
    <property type="protein sequence ID" value="MPC94040.1"/>
    <property type="molecule type" value="Genomic_DNA"/>
</dbReference>
<feature type="region of interest" description="Disordered" evidence="1">
    <location>
        <begin position="58"/>
        <end position="102"/>
    </location>
</feature>